<dbReference type="GO" id="GO:0071013">
    <property type="term" value="C:catalytic step 2 spliceosome"/>
    <property type="evidence" value="ECO:0007669"/>
    <property type="project" value="TreeGrafter"/>
</dbReference>
<dbReference type="PANTHER" id="PTHR13471:SF0">
    <property type="entry name" value="NUCLEAR EXOSOME REGULATOR NRDE2"/>
    <property type="match status" value="1"/>
</dbReference>
<dbReference type="Gene3D" id="1.25.40.10">
    <property type="entry name" value="Tetratricopeptide repeat domain"/>
    <property type="match status" value="1"/>
</dbReference>
<feature type="compositionally biased region" description="Basic and acidic residues" evidence="4">
    <location>
        <begin position="63"/>
        <end position="81"/>
    </location>
</feature>
<comment type="similarity">
    <text evidence="2">Belongs to the NRDE2 family.</text>
</comment>
<accession>A0A9P6VFA6</accession>
<dbReference type="EMBL" id="VNKQ01000014">
    <property type="protein sequence ID" value="KAG0646850.1"/>
    <property type="molecule type" value="Genomic_DNA"/>
</dbReference>
<gene>
    <name evidence="5" type="ORF">D0Z07_6314</name>
</gene>
<dbReference type="Proteomes" id="UP000785200">
    <property type="component" value="Unassembled WGS sequence"/>
</dbReference>
<organism evidence="5 6">
    <name type="scientific">Hyphodiscus hymeniophilus</name>
    <dbReference type="NCBI Taxonomy" id="353542"/>
    <lineage>
        <taxon>Eukaryota</taxon>
        <taxon>Fungi</taxon>
        <taxon>Dikarya</taxon>
        <taxon>Ascomycota</taxon>
        <taxon>Pezizomycotina</taxon>
        <taxon>Leotiomycetes</taxon>
        <taxon>Helotiales</taxon>
        <taxon>Hyphodiscaceae</taxon>
        <taxon>Hyphodiscus</taxon>
    </lineage>
</organism>
<evidence type="ECO:0000256" key="4">
    <source>
        <dbReference type="SAM" id="MobiDB-lite"/>
    </source>
</evidence>
<feature type="compositionally biased region" description="Basic and acidic residues" evidence="4">
    <location>
        <begin position="41"/>
        <end position="50"/>
    </location>
</feature>
<dbReference type="InterPro" id="IPR013633">
    <property type="entry name" value="NRDE-2"/>
</dbReference>
<evidence type="ECO:0000313" key="6">
    <source>
        <dbReference type="Proteomes" id="UP000785200"/>
    </source>
</evidence>
<dbReference type="Pfam" id="PF08424">
    <property type="entry name" value="NRDE-2"/>
    <property type="match status" value="1"/>
</dbReference>
<comment type="subcellular location">
    <subcellularLocation>
        <location evidence="1">Nucleus</location>
    </subcellularLocation>
</comment>
<evidence type="ECO:0000256" key="1">
    <source>
        <dbReference type="ARBA" id="ARBA00004123"/>
    </source>
</evidence>
<keyword evidence="3" id="KW-0539">Nucleus</keyword>
<proteinExistence type="inferred from homology"/>
<dbReference type="GO" id="GO:0031048">
    <property type="term" value="P:regulatory ncRNA-mediated heterochromatin formation"/>
    <property type="evidence" value="ECO:0007669"/>
    <property type="project" value="TreeGrafter"/>
</dbReference>
<dbReference type="AlphaFoldDB" id="A0A9P6VFA6"/>
<comment type="caution">
    <text evidence="5">The sequence shown here is derived from an EMBL/GenBank/DDBJ whole genome shotgun (WGS) entry which is preliminary data.</text>
</comment>
<dbReference type="InterPro" id="IPR011990">
    <property type="entry name" value="TPR-like_helical_dom_sf"/>
</dbReference>
<reference evidence="5" key="1">
    <citation type="submission" date="2019-07" db="EMBL/GenBank/DDBJ databases">
        <title>Hyphodiscus hymeniophilus genome sequencing and assembly.</title>
        <authorList>
            <person name="Kramer G."/>
            <person name="Nodwell J."/>
        </authorList>
    </citation>
    <scope>NUCLEOTIDE SEQUENCE</scope>
    <source>
        <strain evidence="5">ATCC 34498</strain>
    </source>
</reference>
<dbReference type="PANTHER" id="PTHR13471">
    <property type="entry name" value="TETRATRICOPEPTIDE-LIKE HELICAL"/>
    <property type="match status" value="1"/>
</dbReference>
<feature type="region of interest" description="Disordered" evidence="4">
    <location>
        <begin position="201"/>
        <end position="263"/>
    </location>
</feature>
<evidence type="ECO:0000313" key="5">
    <source>
        <dbReference type="EMBL" id="KAG0646850.1"/>
    </source>
</evidence>
<keyword evidence="6" id="KW-1185">Reference proteome</keyword>
<feature type="region of interest" description="Disordered" evidence="4">
    <location>
        <begin position="1"/>
        <end position="95"/>
    </location>
</feature>
<feature type="compositionally biased region" description="Basic and acidic residues" evidence="4">
    <location>
        <begin position="252"/>
        <end position="263"/>
    </location>
</feature>
<dbReference type="OrthoDB" id="297219at2759"/>
<dbReference type="GO" id="GO:1902369">
    <property type="term" value="P:negative regulation of RNA catabolic process"/>
    <property type="evidence" value="ECO:0007669"/>
    <property type="project" value="TreeGrafter"/>
</dbReference>
<protein>
    <submittedName>
        <fullName evidence="5">Nrde2</fullName>
    </submittedName>
</protein>
<evidence type="ECO:0000256" key="2">
    <source>
        <dbReference type="ARBA" id="ARBA00009265"/>
    </source>
</evidence>
<feature type="compositionally biased region" description="Basic residues" evidence="4">
    <location>
        <begin position="51"/>
        <end position="62"/>
    </location>
</feature>
<name>A0A9P6VFA6_9HELO</name>
<sequence length="1079" mass="124862">MSEPKTSIPRFASFQPKSAPPVVQNQVEKVEKERVKSHHRDRNDDNESPHEHRRSRKPRSKERRRDLSKDRHLSSRYRDVVEISQEPPPPNDGSDVIFVIDRKGDLKNLVYGSIHRYSVPSYYRYGAGSVLGIPSYMRIDRDHRDEKGIILNDRRVFKSRHREKYIFSKIGNERPRLLKIRPDIVVQDSIEEDYVSFKTARRKKRKRVSEESSDSENGDTNYRSIHGKANPRDEPEDENLQYVTGSESSDSEDGHMIEKGADDVGVKQKTLELSRKVEQYPHDVTAWLALIEHQDIVLGGSQRRVTNAELTSRADIKIHMFEQALGNAQSLRDRETLLLGLMAEGGKIWEIKTQSERWEQISKDNIDSLMLWKSYLNFRQTAFGTLQYEEIRDMFLQRIKLLLQAINENSDHALYGQIIYVLVRLTTFIRESGYAELAVAIWQGILESAFFAPPKSLDAGRSVELFKDFWESEVPRIGEDAALGWRHFVENEGISEVPDAINDDEGNKLDHRHIFKSWALAEQKRAQVSRMPARTMDDVVEDDPFRVILASDIGDFLIPFPMESDEIRASLLDAFLLFCRLPPLNSITKAQTGWTSDPFVAESLLECDSTWIKAKYAREDADTAGERQADISSIFTIRLSNFKRSPESMFSKSWFKDMQTWREVYCGDNGPLRFNYIRNTLKQLVQVYLREDLAEYYLSFEWRNEPESIKKVCKSLLKQQPTSLRLYNAYAMIEWSRENRVLAKAVYSAALDMAKSMPETDRDGSILLWKSWLWAYLESKDKKAAISLLLSIESGIPSDDLTSSPFLLLKTKQHLSQRRDYHLYSGSVPYSILYAECLALLEYLTATPSHNETQSRTQGNITAALEAYSKFSHTLQQTFKERSISDTSSHELFLQSAARLVYHHASTGPFRPALLREHLSNYITLFPQNTIFLSLYTFNEARLRVDNRVRNIFSSTILTSAHDTLTSRLFAIYFEIAHGTIHSVRSSFEHALNSPSKHSPGFWRFYLLYSLHVPQFRKHSKSIWYRALRACPWAKELYITGFKELEIVDREELMGTWKVMGEKGLRVHVDLEDALDMEK</sequence>
<evidence type="ECO:0000256" key="3">
    <source>
        <dbReference type="ARBA" id="ARBA00023242"/>
    </source>
</evidence>